<keyword evidence="4" id="KW-1185">Reference proteome</keyword>
<evidence type="ECO:0000313" key="3">
    <source>
        <dbReference type="EMBL" id="GAA3674091.1"/>
    </source>
</evidence>
<organism evidence="3 4">
    <name type="scientific">Arthrobacter ginkgonis</name>
    <dbReference type="NCBI Taxonomy" id="1630594"/>
    <lineage>
        <taxon>Bacteria</taxon>
        <taxon>Bacillati</taxon>
        <taxon>Actinomycetota</taxon>
        <taxon>Actinomycetes</taxon>
        <taxon>Micrococcales</taxon>
        <taxon>Micrococcaceae</taxon>
        <taxon>Arthrobacter</taxon>
    </lineage>
</organism>
<keyword evidence="2" id="KW-0732">Signal</keyword>
<evidence type="ECO:0000313" key="4">
    <source>
        <dbReference type="Proteomes" id="UP001500752"/>
    </source>
</evidence>
<feature type="chain" id="PRO_5045352509" evidence="2">
    <location>
        <begin position="35"/>
        <end position="678"/>
    </location>
</feature>
<reference evidence="4" key="1">
    <citation type="journal article" date="2019" name="Int. J. Syst. Evol. Microbiol.">
        <title>The Global Catalogue of Microorganisms (GCM) 10K type strain sequencing project: providing services to taxonomists for standard genome sequencing and annotation.</title>
        <authorList>
            <consortium name="The Broad Institute Genomics Platform"/>
            <consortium name="The Broad Institute Genome Sequencing Center for Infectious Disease"/>
            <person name="Wu L."/>
            <person name="Ma J."/>
        </authorList>
    </citation>
    <scope>NUCLEOTIDE SEQUENCE [LARGE SCALE GENOMIC DNA]</scope>
    <source>
        <strain evidence="4">JCM 30742</strain>
    </source>
</reference>
<accession>A0ABP7BYY9</accession>
<dbReference type="EMBL" id="BAABEO010000008">
    <property type="protein sequence ID" value="GAA3674091.1"/>
    <property type="molecule type" value="Genomic_DNA"/>
</dbReference>
<comment type="caution">
    <text evidence="3">The sequence shown here is derived from an EMBL/GenBank/DDBJ whole genome shotgun (WGS) entry which is preliminary data.</text>
</comment>
<dbReference type="Proteomes" id="UP001500752">
    <property type="component" value="Unassembled WGS sequence"/>
</dbReference>
<evidence type="ECO:0000256" key="2">
    <source>
        <dbReference type="SAM" id="SignalP"/>
    </source>
</evidence>
<feature type="compositionally biased region" description="Low complexity" evidence="1">
    <location>
        <begin position="241"/>
        <end position="259"/>
    </location>
</feature>
<name>A0ABP7BYY9_9MICC</name>
<proteinExistence type="predicted"/>
<evidence type="ECO:0000256" key="1">
    <source>
        <dbReference type="SAM" id="MobiDB-lite"/>
    </source>
</evidence>
<feature type="signal peptide" evidence="2">
    <location>
        <begin position="1"/>
        <end position="34"/>
    </location>
</feature>
<gene>
    <name evidence="3" type="ORF">GCM10023081_10560</name>
</gene>
<feature type="region of interest" description="Disordered" evidence="1">
    <location>
        <begin position="239"/>
        <end position="274"/>
    </location>
</feature>
<protein>
    <submittedName>
        <fullName evidence="3">Uncharacterized protein</fullName>
    </submittedName>
</protein>
<sequence>MPPRSNPYSRLLRWAGTMTIAALALAGAALPAQAATPATRVTALEATVGDDRGVRVTLKCAGSRACGGTVRLKSSALTTSAKSYSISAGKSKTLTLTLSTAQYKKLKSKGQLKSAVVISQKEPTKTSATKPVTVKPATAKLALASGTLVFGTDGKAVLTLKCTGTATCKGSVTPTIAGKAMAKVSYSIRTGGAQRVTLALSAAQKAKLSATASGHTLKVAETAPEKLAYTRTITAQLAQAPATETPGAGTPGTETPGTETPGGGDHGHGGTEPEAPVYSVAYTERNWVPTEYDTCPAELHASYNATGPDGKIYPTWHPAQVVDPATGQLCSFGHEHGADPATSEIYDWVVNYLAPEGSTNKGLPFGYASEELNTYAHHHSGMSMRHEDNGGHKVFVANNVKLIDADREWVTTTDAAGNTSTVTCDYLIKQHQGSWSPDATSNNAHELIYASKCSDGTEIITTMLSRFGNANEFFQNCGAKTIVSTVGSTLPAGDGGARRIPDADCLKAAATDGVLTQWDLYEVWEGDNKLTTADGTVLAEFDPWFGLRNPSRYYDPANGTATTNGVSRPLDLAWGDKAVKSDLWGKVGSAEPYDYRDPRSPFNGATRDFYLNQNRVTAAATLSSVYTDPYGGNASDATFEGAIKQHLVAGSATADTTLAQWRSGIVEYGTGNGVHAPN</sequence>